<evidence type="ECO:0008006" key="3">
    <source>
        <dbReference type="Google" id="ProtNLM"/>
    </source>
</evidence>
<organism evidence="1 2">
    <name type="scientific">Paraburkholderia terricola</name>
    <dbReference type="NCBI Taxonomy" id="169427"/>
    <lineage>
        <taxon>Bacteria</taxon>
        <taxon>Pseudomonadati</taxon>
        <taxon>Pseudomonadota</taxon>
        <taxon>Betaproteobacteria</taxon>
        <taxon>Burkholderiales</taxon>
        <taxon>Burkholderiaceae</taxon>
        <taxon>Paraburkholderia</taxon>
    </lineage>
</organism>
<dbReference type="EMBL" id="FRAB01000005">
    <property type="protein sequence ID" value="SHJ70251.1"/>
    <property type="molecule type" value="Genomic_DNA"/>
</dbReference>
<dbReference type="Proteomes" id="UP000184395">
    <property type="component" value="Unassembled WGS sequence"/>
</dbReference>
<gene>
    <name evidence="1" type="ORF">SAMN05192548_1005102</name>
</gene>
<dbReference type="STRING" id="169427.SAMN05192548_1005102"/>
<proteinExistence type="predicted"/>
<reference evidence="1 2" key="1">
    <citation type="submission" date="2016-11" db="EMBL/GenBank/DDBJ databases">
        <authorList>
            <person name="Jaros S."/>
            <person name="Januszkiewicz K."/>
            <person name="Wedrychowicz H."/>
        </authorList>
    </citation>
    <scope>NUCLEOTIDE SEQUENCE [LARGE SCALE GENOMIC DNA]</scope>
    <source>
        <strain evidence="1 2">LMG 20594</strain>
    </source>
</reference>
<accession>A0A1M6LG96</accession>
<dbReference type="RefSeq" id="WP_073427799.1">
    <property type="nucleotide sequence ID" value="NZ_CADFGY010000006.1"/>
</dbReference>
<protein>
    <recommendedName>
        <fullName evidence="3">Protein FliT</fullName>
    </recommendedName>
</protein>
<dbReference type="AlphaFoldDB" id="A0A1M6LG96"/>
<sequence>MDAHDMNQTELAAQVLSITRAIEQAASLADWLEAARLTEARSPLLMQLTADQEPAALEMIREVQAIDAALLADAATTQNELHIEFEAAIGRTRAAGEYQRVAQL</sequence>
<evidence type="ECO:0000313" key="1">
    <source>
        <dbReference type="EMBL" id="SHJ70251.1"/>
    </source>
</evidence>
<dbReference type="OrthoDB" id="9009188at2"/>
<name>A0A1M6LG96_9BURK</name>
<evidence type="ECO:0000313" key="2">
    <source>
        <dbReference type="Proteomes" id="UP000184395"/>
    </source>
</evidence>